<comment type="caution">
    <text evidence="1">The sequence shown here is derived from an EMBL/GenBank/DDBJ whole genome shotgun (WGS) entry which is preliminary data.</text>
</comment>
<reference evidence="1 2" key="1">
    <citation type="journal article" date="2020" name="IScience">
        <title>Genome Sequencing of the Endangered Kingdonia uniflora (Circaeasteraceae, Ranunculales) Reveals Potential Mechanisms of Evolutionary Specialization.</title>
        <authorList>
            <person name="Sun Y."/>
            <person name="Deng T."/>
            <person name="Zhang A."/>
            <person name="Moore M.J."/>
            <person name="Landis J.B."/>
            <person name="Lin N."/>
            <person name="Zhang H."/>
            <person name="Zhang X."/>
            <person name="Huang J."/>
            <person name="Zhang X."/>
            <person name="Sun H."/>
            <person name="Wang H."/>
        </authorList>
    </citation>
    <scope>NUCLEOTIDE SEQUENCE [LARGE SCALE GENOMIC DNA]</scope>
    <source>
        <strain evidence="1">TB1705</strain>
        <tissue evidence="1">Leaf</tissue>
    </source>
</reference>
<dbReference type="PANTHER" id="PTHR32387">
    <property type="entry name" value="WU:FJ29H11"/>
    <property type="match status" value="1"/>
</dbReference>
<evidence type="ECO:0000313" key="1">
    <source>
        <dbReference type="EMBL" id="KAF6164560.1"/>
    </source>
</evidence>
<accession>A0A7J7NC25</accession>
<proteinExistence type="predicted"/>
<dbReference type="AlphaFoldDB" id="A0A7J7NC25"/>
<name>A0A7J7NC25_9MAGN</name>
<dbReference type="PANTHER" id="PTHR32387:SF3">
    <property type="entry name" value="ATP_DNA BINDING PROTEIN"/>
    <property type="match status" value="1"/>
</dbReference>
<protein>
    <submittedName>
        <fullName evidence="1">Uncharacterized protein</fullName>
    </submittedName>
</protein>
<sequence length="80" mass="9393">MPKWVYRRKEKFNDFAGIGFKSIFLITAQPYIFSNGYQIRFSEEQALDCNVGYIVPEWVQRPTLSNIQHLYGDEKSLPAM</sequence>
<dbReference type="InterPro" id="IPR052957">
    <property type="entry name" value="Auxin_embryo_med"/>
</dbReference>
<gene>
    <name evidence="1" type="ORF">GIB67_025386</name>
</gene>
<dbReference type="Proteomes" id="UP000541444">
    <property type="component" value="Unassembled WGS sequence"/>
</dbReference>
<evidence type="ECO:0000313" key="2">
    <source>
        <dbReference type="Proteomes" id="UP000541444"/>
    </source>
</evidence>
<dbReference type="EMBL" id="JACGCM010000926">
    <property type="protein sequence ID" value="KAF6164560.1"/>
    <property type="molecule type" value="Genomic_DNA"/>
</dbReference>
<keyword evidence="2" id="KW-1185">Reference proteome</keyword>
<organism evidence="1 2">
    <name type="scientific">Kingdonia uniflora</name>
    <dbReference type="NCBI Taxonomy" id="39325"/>
    <lineage>
        <taxon>Eukaryota</taxon>
        <taxon>Viridiplantae</taxon>
        <taxon>Streptophyta</taxon>
        <taxon>Embryophyta</taxon>
        <taxon>Tracheophyta</taxon>
        <taxon>Spermatophyta</taxon>
        <taxon>Magnoliopsida</taxon>
        <taxon>Ranunculales</taxon>
        <taxon>Circaeasteraceae</taxon>
        <taxon>Kingdonia</taxon>
    </lineage>
</organism>
<dbReference type="OrthoDB" id="1262810at2759"/>